<accession>A0A0F9KGE2</accession>
<gene>
    <name evidence="1" type="ORF">LCGC14_1334090</name>
</gene>
<name>A0A0F9KGE2_9ZZZZ</name>
<evidence type="ECO:0000313" key="1">
    <source>
        <dbReference type="EMBL" id="KKM81018.1"/>
    </source>
</evidence>
<sequence length="67" mass="7804">MKVSQEHLTAMTTAIDMPLEATLRQRWDALWDAIDNRRLKWSILKDYNDAHIDTALRHLVKNGDATK</sequence>
<proteinExistence type="predicted"/>
<comment type="caution">
    <text evidence="1">The sequence shown here is derived from an EMBL/GenBank/DDBJ whole genome shotgun (WGS) entry which is preliminary data.</text>
</comment>
<reference evidence="1" key="1">
    <citation type="journal article" date="2015" name="Nature">
        <title>Complex archaea that bridge the gap between prokaryotes and eukaryotes.</title>
        <authorList>
            <person name="Spang A."/>
            <person name="Saw J.H."/>
            <person name="Jorgensen S.L."/>
            <person name="Zaremba-Niedzwiedzka K."/>
            <person name="Martijn J."/>
            <person name="Lind A.E."/>
            <person name="van Eijk R."/>
            <person name="Schleper C."/>
            <person name="Guy L."/>
            <person name="Ettema T.J."/>
        </authorList>
    </citation>
    <scope>NUCLEOTIDE SEQUENCE</scope>
</reference>
<organism evidence="1">
    <name type="scientific">marine sediment metagenome</name>
    <dbReference type="NCBI Taxonomy" id="412755"/>
    <lineage>
        <taxon>unclassified sequences</taxon>
        <taxon>metagenomes</taxon>
        <taxon>ecological metagenomes</taxon>
    </lineage>
</organism>
<dbReference type="AlphaFoldDB" id="A0A0F9KGE2"/>
<protein>
    <submittedName>
        <fullName evidence="1">Uncharacterized protein</fullName>
    </submittedName>
</protein>
<dbReference type="EMBL" id="LAZR01008093">
    <property type="protein sequence ID" value="KKM81018.1"/>
    <property type="molecule type" value="Genomic_DNA"/>
</dbReference>